<evidence type="ECO:0000313" key="3">
    <source>
        <dbReference type="EMBL" id="SEE98935.1"/>
    </source>
</evidence>
<name>A0A1H5NBJ4_9MICO</name>
<keyword evidence="4" id="KW-1185">Reference proteome</keyword>
<comment type="similarity">
    <text evidence="1">Belongs to the ComF/GntX family.</text>
</comment>
<dbReference type="OrthoDB" id="5242900at2"/>
<gene>
    <name evidence="3" type="ORF">SAMN04488554_4161</name>
</gene>
<accession>A0A1H5NBJ4</accession>
<dbReference type="AlphaFoldDB" id="A0A1H5NBJ4"/>
<dbReference type="InterPro" id="IPR029057">
    <property type="entry name" value="PRTase-like"/>
</dbReference>
<dbReference type="InterPro" id="IPR051910">
    <property type="entry name" value="ComF/GntX_DNA_util-trans"/>
</dbReference>
<dbReference type="STRING" id="648782.SAMN04488554_4161"/>
<dbReference type="EMBL" id="FNTX01000002">
    <property type="protein sequence ID" value="SEE98935.1"/>
    <property type="molecule type" value="Genomic_DNA"/>
</dbReference>
<keyword evidence="3" id="KW-0328">Glycosyltransferase</keyword>
<sequence>MNGQTESGGTWRAGVLAAWRDLIGLVLPRHCAGCDAPDRSLCARCRRLLSGPPQRCEEDTVFLAAEEYLPALGLPTWSLAVYAGPVRRVVLAWKSGQRPDLDEELMRVARGGIVAVADTVVPARDADDGAEPALVVVPAPSGWRRRLRRRLVARTLAFGTAEGLTEASGRTVWVADLLRRRGRSGHALGARARRRAGRTATRCLGPIPPGTACLLVDDVVTSGATLDAARAALEHAGARVVGAVVLAATPPPGTTGSAVHLSQTLPVD</sequence>
<dbReference type="Gene3D" id="3.40.50.2020">
    <property type="match status" value="1"/>
</dbReference>
<keyword evidence="3" id="KW-0808">Transferase</keyword>
<proteinExistence type="inferred from homology"/>
<evidence type="ECO:0000313" key="4">
    <source>
        <dbReference type="Proteomes" id="UP000199220"/>
    </source>
</evidence>
<dbReference type="PANTHER" id="PTHR47505">
    <property type="entry name" value="DNA UTILIZATION PROTEIN YHGH"/>
    <property type="match status" value="1"/>
</dbReference>
<dbReference type="InterPro" id="IPR000836">
    <property type="entry name" value="PRTase_dom"/>
</dbReference>
<dbReference type="Proteomes" id="UP000199220">
    <property type="component" value="Unassembled WGS sequence"/>
</dbReference>
<dbReference type="RefSeq" id="WP_089775279.1">
    <property type="nucleotide sequence ID" value="NZ_FNTX01000002.1"/>
</dbReference>
<evidence type="ECO:0000256" key="1">
    <source>
        <dbReference type="ARBA" id="ARBA00008007"/>
    </source>
</evidence>
<reference evidence="4" key="1">
    <citation type="submission" date="2016-10" db="EMBL/GenBank/DDBJ databases">
        <authorList>
            <person name="Varghese N."/>
            <person name="Submissions S."/>
        </authorList>
    </citation>
    <scope>NUCLEOTIDE SEQUENCE [LARGE SCALE GENOMIC DNA]</scope>
    <source>
        <strain evidence="4">DSM 21368</strain>
    </source>
</reference>
<feature type="domain" description="Phosphoribosyltransferase" evidence="2">
    <location>
        <begin position="204"/>
        <end position="249"/>
    </location>
</feature>
<dbReference type="Pfam" id="PF00156">
    <property type="entry name" value="Pribosyltran"/>
    <property type="match status" value="1"/>
</dbReference>
<dbReference type="PANTHER" id="PTHR47505:SF1">
    <property type="entry name" value="DNA UTILIZATION PROTEIN YHGH"/>
    <property type="match status" value="1"/>
</dbReference>
<dbReference type="CDD" id="cd06223">
    <property type="entry name" value="PRTases_typeI"/>
    <property type="match status" value="1"/>
</dbReference>
<organism evidence="3 4">
    <name type="scientific">Ruania alba</name>
    <dbReference type="NCBI Taxonomy" id="648782"/>
    <lineage>
        <taxon>Bacteria</taxon>
        <taxon>Bacillati</taxon>
        <taxon>Actinomycetota</taxon>
        <taxon>Actinomycetes</taxon>
        <taxon>Micrococcales</taxon>
        <taxon>Ruaniaceae</taxon>
        <taxon>Ruania</taxon>
    </lineage>
</organism>
<dbReference type="SUPFAM" id="SSF53271">
    <property type="entry name" value="PRTase-like"/>
    <property type="match status" value="1"/>
</dbReference>
<protein>
    <submittedName>
        <fullName evidence="3">Predicted amidophosphoribosyltransferases</fullName>
    </submittedName>
</protein>
<dbReference type="GO" id="GO:0016757">
    <property type="term" value="F:glycosyltransferase activity"/>
    <property type="evidence" value="ECO:0007669"/>
    <property type="project" value="UniProtKB-KW"/>
</dbReference>
<evidence type="ECO:0000259" key="2">
    <source>
        <dbReference type="Pfam" id="PF00156"/>
    </source>
</evidence>